<dbReference type="PANTHER" id="PTHR36180:SF1">
    <property type="entry name" value="ANTA_ANTB ANTIREPRESSOR DOMAIN-CONTAINING PROTEIN"/>
    <property type="match status" value="1"/>
</dbReference>
<proteinExistence type="predicted"/>
<name>A0ABX0HT69_9BURK</name>
<dbReference type="EMBL" id="JAAOCD010000001">
    <property type="protein sequence ID" value="NHK97480.1"/>
    <property type="molecule type" value="Genomic_DNA"/>
</dbReference>
<feature type="domain" description="AntA/AntB antirepressor" evidence="2">
    <location>
        <begin position="39"/>
        <end position="107"/>
    </location>
</feature>
<accession>A0ABX0HT69</accession>
<dbReference type="Pfam" id="PF08346">
    <property type="entry name" value="AntA"/>
    <property type="match status" value="1"/>
</dbReference>
<evidence type="ECO:0000313" key="4">
    <source>
        <dbReference type="Proteomes" id="UP000802098"/>
    </source>
</evidence>
<gene>
    <name evidence="3" type="ORF">G7087_03755</name>
</gene>
<dbReference type="PANTHER" id="PTHR36180">
    <property type="entry name" value="DNA-BINDING PROTEIN-RELATED-RELATED"/>
    <property type="match status" value="1"/>
</dbReference>
<evidence type="ECO:0000313" key="3">
    <source>
        <dbReference type="EMBL" id="NHK97480.1"/>
    </source>
</evidence>
<keyword evidence="4" id="KW-1185">Reference proteome</keyword>
<protein>
    <recommendedName>
        <fullName evidence="2">AntA/AntB antirepressor domain-containing protein</fullName>
    </recommendedName>
</protein>
<evidence type="ECO:0000259" key="2">
    <source>
        <dbReference type="Pfam" id="PF08346"/>
    </source>
</evidence>
<evidence type="ECO:0000256" key="1">
    <source>
        <dbReference type="SAM" id="MobiDB-lite"/>
    </source>
</evidence>
<sequence length="254" mass="27879">MPRATLARAQHVANDVEPGRQQLIPLAQHEIAGATVQTVDARALHAFLEVGKVFAAWVQERIQQYGFTEGQDYVVTVSKTGIRSNVIQKDYHLTLDTAKELAMVERNAKGREARRYFIECEKRLKEREAAGGRQVAALPDFSNPAAAARVEHLAAALAAQKGKQPREGLLPETTSNGEGSEPSRFARHQRGLDLLANRRAVSRSAGPAACAVPWISGRLAVRRSVRPRKRARNSTQDVTRSHTESRAAHKGPTS</sequence>
<dbReference type="Proteomes" id="UP000802098">
    <property type="component" value="Unassembled WGS sequence"/>
</dbReference>
<dbReference type="InterPro" id="IPR013557">
    <property type="entry name" value="AntA/B_antirep"/>
</dbReference>
<organism evidence="3 4">
    <name type="scientific">Rubrivivax benzoatilyticus</name>
    <dbReference type="NCBI Taxonomy" id="316997"/>
    <lineage>
        <taxon>Bacteria</taxon>
        <taxon>Pseudomonadati</taxon>
        <taxon>Pseudomonadota</taxon>
        <taxon>Betaproteobacteria</taxon>
        <taxon>Burkholderiales</taxon>
        <taxon>Sphaerotilaceae</taxon>
        <taxon>Rubrivivax</taxon>
    </lineage>
</organism>
<feature type="compositionally biased region" description="Basic residues" evidence="1">
    <location>
        <begin position="221"/>
        <end position="232"/>
    </location>
</feature>
<reference evidence="3 4" key="1">
    <citation type="submission" date="2020-03" db="EMBL/GenBank/DDBJ databases">
        <title>Rubrivivax benzoatilyticus JA2 (sequenced after 10 years sub-culturing).</title>
        <authorList>
            <person name="Gupta D."/>
            <person name="Chintalapati S."/>
            <person name="Chintalapati V.R."/>
        </authorList>
    </citation>
    <scope>NUCLEOTIDE SEQUENCE [LARGE SCALE GENOMIC DNA]</scope>
    <source>
        <strain evidence="3 4">JA2-Mal</strain>
    </source>
</reference>
<comment type="caution">
    <text evidence="3">The sequence shown here is derived from an EMBL/GenBank/DDBJ whole genome shotgun (WGS) entry which is preliminary data.</text>
</comment>
<feature type="region of interest" description="Disordered" evidence="1">
    <location>
        <begin position="157"/>
        <end position="185"/>
    </location>
</feature>
<feature type="region of interest" description="Disordered" evidence="1">
    <location>
        <begin position="221"/>
        <end position="254"/>
    </location>
</feature>